<dbReference type="GeneID" id="300198827"/>
<evidence type="ECO:0000313" key="2">
    <source>
        <dbReference type="Proteomes" id="UP001302529"/>
    </source>
</evidence>
<gene>
    <name evidence="1" type="ORF">vir080_00011</name>
</gene>
<proteinExistence type="predicted"/>
<dbReference type="RefSeq" id="YP_013605347.1">
    <property type="nucleotide sequence ID" value="NC_133305.1"/>
</dbReference>
<accession>A0AA86XK47</accession>
<reference evidence="1 2" key="1">
    <citation type="journal article" date="2023" name="Nat. Microbiol.">
        <title>A compendium of viruses from methanogenic archaea reveals their diversity and adaptations to the gut environment.</title>
        <authorList>
            <person name="Medvedeva S."/>
            <person name="Borrel G."/>
            <person name="Krupovic M."/>
            <person name="Gribaldo S."/>
        </authorList>
    </citation>
    <scope>NUCLEOTIDE SEQUENCE [LARGE SCALE GENOMIC DNA]</scope>
</reference>
<name>A0AA86XK47_9CAUD</name>
<dbReference type="EMBL" id="BK063677">
    <property type="protein sequence ID" value="DBA35384.1"/>
    <property type="molecule type" value="Genomic_DNA"/>
</dbReference>
<keyword evidence="2" id="KW-1185">Reference proteome</keyword>
<dbReference type="Proteomes" id="UP001302529">
    <property type="component" value="Segment"/>
</dbReference>
<protein>
    <submittedName>
        <fullName evidence="1">Uncharacterized protein</fullName>
    </submittedName>
</protein>
<sequence>MAFEEVELGPAEVGEYWNPEEVGDSVEGNIYEFTNDNYGNKRIVLYLGEDEDGELITTTLPAHVHLKRFYVNLNEGDYIKVELTKLIPPKDGDKYPKRIYKVLKDVERGVEWE</sequence>
<evidence type="ECO:0000313" key="1">
    <source>
        <dbReference type="EMBL" id="DBA35384.1"/>
    </source>
</evidence>
<organism evidence="1 2">
    <name type="scientific">Caudoviricetes sp. vir080</name>
    <dbReference type="NCBI Taxonomy" id="3068353"/>
    <lineage>
        <taxon>Viruses</taxon>
        <taxon>Duplodnaviria</taxon>
        <taxon>Heunggongvirae</taxon>
        <taxon>Uroviricota</taxon>
        <taxon>Caudoviricetes</taxon>
    </lineage>
</organism>